<evidence type="ECO:0000313" key="3">
    <source>
        <dbReference type="EMBL" id="MBN9644977.1"/>
    </source>
</evidence>
<evidence type="ECO:0000256" key="1">
    <source>
        <dbReference type="HAMAP-Rule" id="MF_00122"/>
    </source>
</evidence>
<dbReference type="InterPro" id="IPR003837">
    <property type="entry name" value="GatC"/>
</dbReference>
<dbReference type="GO" id="GO:0005524">
    <property type="term" value="F:ATP binding"/>
    <property type="evidence" value="ECO:0007669"/>
    <property type="project" value="UniProtKB-KW"/>
</dbReference>
<comment type="caution">
    <text evidence="3">The sequence shown here is derived from an EMBL/GenBank/DDBJ whole genome shotgun (WGS) entry which is preliminary data.</text>
</comment>
<accession>A0A939IYS6</accession>
<comment type="catalytic activity">
    <reaction evidence="1">
        <text>L-glutamyl-tRNA(Gln) + L-glutamine + ATP + H2O = L-glutaminyl-tRNA(Gln) + L-glutamate + ADP + phosphate + H(+)</text>
        <dbReference type="Rhea" id="RHEA:17521"/>
        <dbReference type="Rhea" id="RHEA-COMP:9681"/>
        <dbReference type="Rhea" id="RHEA-COMP:9684"/>
        <dbReference type="ChEBI" id="CHEBI:15377"/>
        <dbReference type="ChEBI" id="CHEBI:15378"/>
        <dbReference type="ChEBI" id="CHEBI:29985"/>
        <dbReference type="ChEBI" id="CHEBI:30616"/>
        <dbReference type="ChEBI" id="CHEBI:43474"/>
        <dbReference type="ChEBI" id="CHEBI:58359"/>
        <dbReference type="ChEBI" id="CHEBI:78520"/>
        <dbReference type="ChEBI" id="CHEBI:78521"/>
        <dbReference type="ChEBI" id="CHEBI:456216"/>
    </reaction>
</comment>
<dbReference type="RefSeq" id="WP_207279426.1">
    <property type="nucleotide sequence ID" value="NZ_JAFLEQ010000016.1"/>
</dbReference>
<dbReference type="GO" id="GO:0006450">
    <property type="term" value="P:regulation of translational fidelity"/>
    <property type="evidence" value="ECO:0007669"/>
    <property type="project" value="InterPro"/>
</dbReference>
<dbReference type="Proteomes" id="UP000664332">
    <property type="component" value="Unassembled WGS sequence"/>
</dbReference>
<keyword evidence="1" id="KW-0648">Protein biosynthesis</keyword>
<dbReference type="PANTHER" id="PTHR15004:SF0">
    <property type="entry name" value="GLUTAMYL-TRNA(GLN) AMIDOTRANSFERASE SUBUNIT C, MITOCHONDRIAL"/>
    <property type="match status" value="1"/>
</dbReference>
<keyword evidence="4" id="KW-1185">Reference proteome</keyword>
<reference evidence="3" key="1">
    <citation type="submission" date="2021-03" db="EMBL/GenBank/DDBJ databases">
        <authorList>
            <person name="Sun Q."/>
        </authorList>
    </citation>
    <scope>NUCLEOTIDE SEQUENCE</scope>
    <source>
        <strain evidence="3">CCM 8862</strain>
    </source>
</reference>
<dbReference type="AlphaFoldDB" id="A0A939IYS6"/>
<dbReference type="Gene3D" id="1.10.20.60">
    <property type="entry name" value="Glu-tRNAGln amidotransferase C subunit, N-terminal domain"/>
    <property type="match status" value="1"/>
</dbReference>
<keyword evidence="1" id="KW-0436">Ligase</keyword>
<comment type="subunit">
    <text evidence="1">Heterotrimer of A, B and C subunits.</text>
</comment>
<dbReference type="EMBL" id="JAFLEQ010000016">
    <property type="protein sequence ID" value="MBN9644977.1"/>
    <property type="molecule type" value="Genomic_DNA"/>
</dbReference>
<keyword evidence="1" id="KW-0067">ATP-binding</keyword>
<keyword evidence="1" id="KW-0547">Nucleotide-binding</keyword>
<dbReference type="HAMAP" id="MF_00122">
    <property type="entry name" value="GatC"/>
    <property type="match status" value="1"/>
</dbReference>
<organism evidence="3 4">
    <name type="scientific">Corynebacterium mendelii</name>
    <dbReference type="NCBI Taxonomy" id="2765362"/>
    <lineage>
        <taxon>Bacteria</taxon>
        <taxon>Bacillati</taxon>
        <taxon>Actinomycetota</taxon>
        <taxon>Actinomycetes</taxon>
        <taxon>Mycobacteriales</taxon>
        <taxon>Corynebacteriaceae</taxon>
        <taxon>Corynebacterium</taxon>
    </lineage>
</organism>
<dbReference type="NCBIfam" id="TIGR00135">
    <property type="entry name" value="gatC"/>
    <property type="match status" value="1"/>
</dbReference>
<sequence>MSEISRDEVKHLATLARLALTDAELDEFAGQIDGIIDNVSAVRSVDADGVVPMSHPHSIETTMRPDVVGHMLTPDQALDQAPAQAQQRFKVPRILNEGNE</sequence>
<comment type="function">
    <text evidence="1">Allows the formation of correctly charged Asn-tRNA(Asn) or Gln-tRNA(Gln) through the transamidation of misacylated Asp-tRNA(Asn) or Glu-tRNA(Gln) in organisms which lack either or both of asparaginyl-tRNA or glutaminyl-tRNA synthetases. The reaction takes place in the presence of glutamine and ATP through an activated phospho-Asp-tRNA(Asn) or phospho-Glu-tRNA(Gln).</text>
</comment>
<dbReference type="InterPro" id="IPR036113">
    <property type="entry name" value="Asp/Glu-ADT_sf_sub_c"/>
</dbReference>
<evidence type="ECO:0000256" key="2">
    <source>
        <dbReference type="SAM" id="MobiDB-lite"/>
    </source>
</evidence>
<dbReference type="GO" id="GO:0050567">
    <property type="term" value="F:glutaminyl-tRNA synthase (glutamine-hydrolyzing) activity"/>
    <property type="evidence" value="ECO:0007669"/>
    <property type="project" value="UniProtKB-UniRule"/>
</dbReference>
<dbReference type="EC" id="6.3.5.-" evidence="1"/>
<gene>
    <name evidence="1 3" type="primary">gatC</name>
    <name evidence="3" type="ORF">JZY06_10195</name>
</gene>
<protein>
    <recommendedName>
        <fullName evidence="1">Aspartyl/glutamyl-tRNA(Asn/Gln) amidotransferase subunit C</fullName>
        <shortName evidence="1">Asp/Glu-ADT subunit C</shortName>
        <ecNumber evidence="1">6.3.5.-</ecNumber>
    </recommendedName>
</protein>
<dbReference type="GO" id="GO:0006412">
    <property type="term" value="P:translation"/>
    <property type="evidence" value="ECO:0007669"/>
    <property type="project" value="UniProtKB-UniRule"/>
</dbReference>
<proteinExistence type="inferred from homology"/>
<dbReference type="PANTHER" id="PTHR15004">
    <property type="entry name" value="GLUTAMYL-TRNA(GLN) AMIDOTRANSFERASE SUBUNIT C, MITOCHONDRIAL"/>
    <property type="match status" value="1"/>
</dbReference>
<feature type="region of interest" description="Disordered" evidence="2">
    <location>
        <begin position="81"/>
        <end position="100"/>
    </location>
</feature>
<dbReference type="SUPFAM" id="SSF141000">
    <property type="entry name" value="Glu-tRNAGln amidotransferase C subunit"/>
    <property type="match status" value="1"/>
</dbReference>
<evidence type="ECO:0000313" key="4">
    <source>
        <dbReference type="Proteomes" id="UP000664332"/>
    </source>
</evidence>
<name>A0A939IYS6_9CORY</name>
<dbReference type="Pfam" id="PF02686">
    <property type="entry name" value="GatC"/>
    <property type="match status" value="1"/>
</dbReference>
<comment type="similarity">
    <text evidence="1">Belongs to the GatC family.</text>
</comment>
<comment type="catalytic activity">
    <reaction evidence="1">
        <text>L-aspartyl-tRNA(Asn) + L-glutamine + ATP + H2O = L-asparaginyl-tRNA(Asn) + L-glutamate + ADP + phosphate + 2 H(+)</text>
        <dbReference type="Rhea" id="RHEA:14513"/>
        <dbReference type="Rhea" id="RHEA-COMP:9674"/>
        <dbReference type="Rhea" id="RHEA-COMP:9677"/>
        <dbReference type="ChEBI" id="CHEBI:15377"/>
        <dbReference type="ChEBI" id="CHEBI:15378"/>
        <dbReference type="ChEBI" id="CHEBI:29985"/>
        <dbReference type="ChEBI" id="CHEBI:30616"/>
        <dbReference type="ChEBI" id="CHEBI:43474"/>
        <dbReference type="ChEBI" id="CHEBI:58359"/>
        <dbReference type="ChEBI" id="CHEBI:78515"/>
        <dbReference type="ChEBI" id="CHEBI:78516"/>
        <dbReference type="ChEBI" id="CHEBI:456216"/>
    </reaction>
</comment>
<dbReference type="GO" id="GO:0070681">
    <property type="term" value="P:glutaminyl-tRNAGln biosynthesis via transamidation"/>
    <property type="evidence" value="ECO:0007669"/>
    <property type="project" value="TreeGrafter"/>
</dbReference>